<reference evidence="2" key="2">
    <citation type="submission" date="2018-03" db="EMBL/GenBank/DDBJ databases">
        <title>The Triticum urartu genome reveals the dynamic nature of wheat genome evolution.</title>
        <authorList>
            <person name="Ling H."/>
            <person name="Ma B."/>
            <person name="Shi X."/>
            <person name="Liu H."/>
            <person name="Dong L."/>
            <person name="Sun H."/>
            <person name="Cao Y."/>
            <person name="Gao Q."/>
            <person name="Zheng S."/>
            <person name="Li Y."/>
            <person name="Yu Y."/>
            <person name="Du H."/>
            <person name="Qi M."/>
            <person name="Li Y."/>
            <person name="Yu H."/>
            <person name="Cui Y."/>
            <person name="Wang N."/>
            <person name="Chen C."/>
            <person name="Wu H."/>
            <person name="Zhao Y."/>
            <person name="Zhang J."/>
            <person name="Li Y."/>
            <person name="Zhou W."/>
            <person name="Zhang B."/>
            <person name="Hu W."/>
            <person name="Eijk M."/>
            <person name="Tang J."/>
            <person name="Witsenboer H."/>
            <person name="Zhao S."/>
            <person name="Li Z."/>
            <person name="Zhang A."/>
            <person name="Wang D."/>
            <person name="Liang C."/>
        </authorList>
    </citation>
    <scope>NUCLEOTIDE SEQUENCE [LARGE SCALE GENOMIC DNA]</scope>
    <source>
        <strain evidence="2">cv. G1812</strain>
    </source>
</reference>
<dbReference type="EnsemblPlants" id="TuG1812G0200003145.01.T01">
    <property type="protein sequence ID" value="TuG1812G0200003145.01.T01.cds444208"/>
    <property type="gene ID" value="TuG1812G0200003145.01"/>
</dbReference>
<organism evidence="2 3">
    <name type="scientific">Triticum urartu</name>
    <name type="common">Red wild einkorn</name>
    <name type="synonym">Crithodium urartu</name>
    <dbReference type="NCBI Taxonomy" id="4572"/>
    <lineage>
        <taxon>Eukaryota</taxon>
        <taxon>Viridiplantae</taxon>
        <taxon>Streptophyta</taxon>
        <taxon>Embryophyta</taxon>
        <taxon>Tracheophyta</taxon>
        <taxon>Spermatophyta</taxon>
        <taxon>Magnoliopsida</taxon>
        <taxon>Liliopsida</taxon>
        <taxon>Poales</taxon>
        <taxon>Poaceae</taxon>
        <taxon>BOP clade</taxon>
        <taxon>Pooideae</taxon>
        <taxon>Triticodae</taxon>
        <taxon>Triticeae</taxon>
        <taxon>Triticinae</taxon>
        <taxon>Triticum</taxon>
    </lineage>
</organism>
<accession>A0A8R7PF53</accession>
<evidence type="ECO:0000313" key="2">
    <source>
        <dbReference type="EnsemblPlants" id="TuG1812G0200003145.01.T01.cds444208"/>
    </source>
</evidence>
<evidence type="ECO:0000313" key="3">
    <source>
        <dbReference type="Proteomes" id="UP000015106"/>
    </source>
</evidence>
<proteinExistence type="predicted"/>
<feature type="region of interest" description="Disordered" evidence="1">
    <location>
        <begin position="91"/>
        <end position="114"/>
    </location>
</feature>
<name>A0A8R7PF53_TRIUA</name>
<keyword evidence="3" id="KW-1185">Reference proteome</keyword>
<evidence type="ECO:0000256" key="1">
    <source>
        <dbReference type="SAM" id="MobiDB-lite"/>
    </source>
</evidence>
<dbReference type="AlphaFoldDB" id="A0A8R7PF53"/>
<dbReference type="Gramene" id="TuG1812G0200003145.01.T01">
    <property type="protein sequence ID" value="TuG1812G0200003145.01.T01.cds444208"/>
    <property type="gene ID" value="TuG1812G0200003145.01"/>
</dbReference>
<sequence length="114" mass="12727">LDLGSPFFPFPVRRRHYISSSPSPIHTRPATASPRWPAFGWNRPGLVLARSGCTGRRCCWIWPLRASSPPPQVCTSPPPLPRRLHIRLAQFQSSRVSPEEPDPGGLSMDSLHHS</sequence>
<reference evidence="3" key="1">
    <citation type="journal article" date="2013" name="Nature">
        <title>Draft genome of the wheat A-genome progenitor Triticum urartu.</title>
        <authorList>
            <person name="Ling H.Q."/>
            <person name="Zhao S."/>
            <person name="Liu D."/>
            <person name="Wang J."/>
            <person name="Sun H."/>
            <person name="Zhang C."/>
            <person name="Fan H."/>
            <person name="Li D."/>
            <person name="Dong L."/>
            <person name="Tao Y."/>
            <person name="Gao C."/>
            <person name="Wu H."/>
            <person name="Li Y."/>
            <person name="Cui Y."/>
            <person name="Guo X."/>
            <person name="Zheng S."/>
            <person name="Wang B."/>
            <person name="Yu K."/>
            <person name="Liang Q."/>
            <person name="Yang W."/>
            <person name="Lou X."/>
            <person name="Chen J."/>
            <person name="Feng M."/>
            <person name="Jian J."/>
            <person name="Zhang X."/>
            <person name="Luo G."/>
            <person name="Jiang Y."/>
            <person name="Liu J."/>
            <person name="Wang Z."/>
            <person name="Sha Y."/>
            <person name="Zhang B."/>
            <person name="Wu H."/>
            <person name="Tang D."/>
            <person name="Shen Q."/>
            <person name="Xue P."/>
            <person name="Zou S."/>
            <person name="Wang X."/>
            <person name="Liu X."/>
            <person name="Wang F."/>
            <person name="Yang Y."/>
            <person name="An X."/>
            <person name="Dong Z."/>
            <person name="Zhang K."/>
            <person name="Zhang X."/>
            <person name="Luo M.C."/>
            <person name="Dvorak J."/>
            <person name="Tong Y."/>
            <person name="Wang J."/>
            <person name="Yang H."/>
            <person name="Li Z."/>
            <person name="Wang D."/>
            <person name="Zhang A."/>
            <person name="Wang J."/>
        </authorList>
    </citation>
    <scope>NUCLEOTIDE SEQUENCE</scope>
    <source>
        <strain evidence="3">cv. G1812</strain>
    </source>
</reference>
<reference evidence="2" key="3">
    <citation type="submission" date="2022-06" db="UniProtKB">
        <authorList>
            <consortium name="EnsemblPlants"/>
        </authorList>
    </citation>
    <scope>IDENTIFICATION</scope>
</reference>
<dbReference type="Proteomes" id="UP000015106">
    <property type="component" value="Chromosome 2"/>
</dbReference>
<protein>
    <submittedName>
        <fullName evidence="2">Uncharacterized protein</fullName>
    </submittedName>
</protein>